<proteinExistence type="predicted"/>
<sequence>MTTIVILLALFGVKHFIADFVLQFDFMLRDKGTYGAKGGLDHAGVHGILTFLVLVYFVNPYTAILLGMLDSVIHYHIDWAKTNLSRGLTPADRKFWLWLGADQGLHYLTYILIIGIVVL</sequence>
<keyword evidence="1" id="KW-0812">Transmembrane</keyword>
<keyword evidence="1" id="KW-1133">Transmembrane helix</keyword>
<feature type="transmembrane region" description="Helical" evidence="1">
    <location>
        <begin position="48"/>
        <end position="75"/>
    </location>
</feature>
<evidence type="ECO:0000256" key="1">
    <source>
        <dbReference type="SAM" id="Phobius"/>
    </source>
</evidence>
<dbReference type="EMBL" id="LR796233">
    <property type="protein sequence ID" value="CAB4128691.1"/>
    <property type="molecule type" value="Genomic_DNA"/>
</dbReference>
<name>A0A6J5L2V8_9CAUD</name>
<organism evidence="2">
    <name type="scientific">uncultured Caudovirales phage</name>
    <dbReference type="NCBI Taxonomy" id="2100421"/>
    <lineage>
        <taxon>Viruses</taxon>
        <taxon>Duplodnaviria</taxon>
        <taxon>Heunggongvirae</taxon>
        <taxon>Uroviricota</taxon>
        <taxon>Caudoviricetes</taxon>
        <taxon>Peduoviridae</taxon>
        <taxon>Maltschvirus</taxon>
        <taxon>Maltschvirus maltsch</taxon>
    </lineage>
</organism>
<dbReference type="Pfam" id="PF11750">
    <property type="entry name" value="DUF3307"/>
    <property type="match status" value="1"/>
</dbReference>
<dbReference type="InterPro" id="IPR021737">
    <property type="entry name" value="Phage_phiKZ_Orf197"/>
</dbReference>
<protein>
    <submittedName>
        <fullName evidence="2">Bacteriophage phiKZ, Orf197</fullName>
    </submittedName>
</protein>
<reference evidence="2" key="1">
    <citation type="submission" date="2020-04" db="EMBL/GenBank/DDBJ databases">
        <authorList>
            <person name="Chiriac C."/>
            <person name="Salcher M."/>
            <person name="Ghai R."/>
            <person name="Kavagutti S V."/>
        </authorList>
    </citation>
    <scope>NUCLEOTIDE SEQUENCE</scope>
</reference>
<feature type="transmembrane region" description="Helical" evidence="1">
    <location>
        <begin position="95"/>
        <end position="118"/>
    </location>
</feature>
<gene>
    <name evidence="2" type="ORF">UFOVP112_57</name>
</gene>
<accession>A0A6J5L2V8</accession>
<keyword evidence="1" id="KW-0472">Membrane</keyword>
<evidence type="ECO:0000313" key="2">
    <source>
        <dbReference type="EMBL" id="CAB4128691.1"/>
    </source>
</evidence>